<keyword evidence="3" id="KW-1185">Reference proteome</keyword>
<name>A0A1Y1VWE6_9FUNG</name>
<dbReference type="RefSeq" id="XP_040739742.1">
    <property type="nucleotide sequence ID" value="XM_040890713.1"/>
</dbReference>
<evidence type="ECO:0000313" key="2">
    <source>
        <dbReference type="EMBL" id="ORX65619.1"/>
    </source>
</evidence>
<feature type="region of interest" description="Disordered" evidence="1">
    <location>
        <begin position="25"/>
        <end position="49"/>
    </location>
</feature>
<dbReference type="GeneID" id="63807361"/>
<feature type="region of interest" description="Disordered" evidence="1">
    <location>
        <begin position="104"/>
        <end position="129"/>
    </location>
</feature>
<feature type="region of interest" description="Disordered" evidence="1">
    <location>
        <begin position="65"/>
        <end position="86"/>
    </location>
</feature>
<proteinExistence type="predicted"/>
<evidence type="ECO:0000313" key="3">
    <source>
        <dbReference type="Proteomes" id="UP000193922"/>
    </source>
</evidence>
<feature type="compositionally biased region" description="Polar residues" evidence="1">
    <location>
        <begin position="104"/>
        <end position="116"/>
    </location>
</feature>
<accession>A0A1Y1VWE6</accession>
<comment type="caution">
    <text evidence="2">The sequence shown here is derived from an EMBL/GenBank/DDBJ whole genome shotgun (WGS) entry which is preliminary data.</text>
</comment>
<dbReference type="Proteomes" id="UP000193922">
    <property type="component" value="Unassembled WGS sequence"/>
</dbReference>
<dbReference type="AlphaFoldDB" id="A0A1Y1VWE6"/>
<dbReference type="EMBL" id="MCFD01000024">
    <property type="protein sequence ID" value="ORX65619.1"/>
    <property type="molecule type" value="Genomic_DNA"/>
</dbReference>
<reference evidence="2 3" key="1">
    <citation type="submission" date="2016-07" db="EMBL/GenBank/DDBJ databases">
        <title>Pervasive Adenine N6-methylation of Active Genes in Fungi.</title>
        <authorList>
            <consortium name="DOE Joint Genome Institute"/>
            <person name="Mondo S.J."/>
            <person name="Dannebaum R.O."/>
            <person name="Kuo R.C."/>
            <person name="Labutti K."/>
            <person name="Haridas S."/>
            <person name="Kuo A."/>
            <person name="Salamov A."/>
            <person name="Ahrendt S.R."/>
            <person name="Lipzen A."/>
            <person name="Sullivan W."/>
            <person name="Andreopoulos W.B."/>
            <person name="Clum A."/>
            <person name="Lindquist E."/>
            <person name="Daum C."/>
            <person name="Ramamoorthy G.K."/>
            <person name="Gryganskyi A."/>
            <person name="Culley D."/>
            <person name="Magnuson J.K."/>
            <person name="James T.Y."/>
            <person name="O'Malley M.A."/>
            <person name="Stajich J.E."/>
            <person name="Spatafora J.W."/>
            <person name="Visel A."/>
            <person name="Grigoriev I.V."/>
        </authorList>
    </citation>
    <scope>NUCLEOTIDE SEQUENCE [LARGE SCALE GENOMIC DNA]</scope>
    <source>
        <strain evidence="2 3">ATCC 12442</strain>
    </source>
</reference>
<gene>
    <name evidence="2" type="ORF">DL89DRAFT_296057</name>
</gene>
<feature type="compositionally biased region" description="Acidic residues" evidence="1">
    <location>
        <begin position="38"/>
        <end position="49"/>
    </location>
</feature>
<protein>
    <submittedName>
        <fullName evidence="2">Uncharacterized protein</fullName>
    </submittedName>
</protein>
<organism evidence="2 3">
    <name type="scientific">Linderina pennispora</name>
    <dbReference type="NCBI Taxonomy" id="61395"/>
    <lineage>
        <taxon>Eukaryota</taxon>
        <taxon>Fungi</taxon>
        <taxon>Fungi incertae sedis</taxon>
        <taxon>Zoopagomycota</taxon>
        <taxon>Kickxellomycotina</taxon>
        <taxon>Kickxellomycetes</taxon>
        <taxon>Kickxellales</taxon>
        <taxon>Kickxellaceae</taxon>
        <taxon>Linderina</taxon>
    </lineage>
</organism>
<sequence length="129" mass="14352">MSDIDDYVGLSAHRLRRGVMTTTGRGRRLGTFDHSPGVDDDDEDEEDDEQILEDCVTRFVVDDDDVEDKKKKKRRHASAETVNDRTTTATICWTKRDLALVAENTNTGPQYSTGASGSKALDDEDDLDA</sequence>
<evidence type="ECO:0000256" key="1">
    <source>
        <dbReference type="SAM" id="MobiDB-lite"/>
    </source>
</evidence>